<dbReference type="InterPro" id="IPR051477">
    <property type="entry name" value="Expansin_CellWall"/>
</dbReference>
<dbReference type="AlphaFoldDB" id="A0A317SWF4"/>
<gene>
    <name evidence="3" type="ORF">C7212DRAFT_166036</name>
</gene>
<dbReference type="InterPro" id="IPR009009">
    <property type="entry name" value="RlpA-like_DPBB"/>
</dbReference>
<accession>A0A317SWF4</accession>
<organism evidence="3 4">
    <name type="scientific">Tuber magnatum</name>
    <name type="common">white Piedmont truffle</name>
    <dbReference type="NCBI Taxonomy" id="42249"/>
    <lineage>
        <taxon>Eukaryota</taxon>
        <taxon>Fungi</taxon>
        <taxon>Dikarya</taxon>
        <taxon>Ascomycota</taxon>
        <taxon>Pezizomycotina</taxon>
        <taxon>Pezizomycetes</taxon>
        <taxon>Pezizales</taxon>
        <taxon>Tuberaceae</taxon>
        <taxon>Tuber</taxon>
    </lineage>
</organism>
<dbReference type="PANTHER" id="PTHR31836">
    <property type="match status" value="1"/>
</dbReference>
<dbReference type="Gene3D" id="2.40.40.10">
    <property type="entry name" value="RlpA-like domain"/>
    <property type="match status" value="1"/>
</dbReference>
<dbReference type="Pfam" id="PF03330">
    <property type="entry name" value="DPBB_1"/>
    <property type="match status" value="1"/>
</dbReference>
<keyword evidence="1" id="KW-0732">Signal</keyword>
<sequence length="104" mass="10746">SHTGEGTFYDPALGSCGIVSSSSDPVCAISHLLMDAKKTADPNKNPLCGSTILVSYNGGKQVPVKIVDRCVGCAQDDLDLSPSAFEAMGADKNAGRVKIAWGFA</sequence>
<feature type="non-terminal residue" evidence="3">
    <location>
        <position position="1"/>
    </location>
</feature>
<evidence type="ECO:0000256" key="1">
    <source>
        <dbReference type="ARBA" id="ARBA00022729"/>
    </source>
</evidence>
<dbReference type="STRING" id="42249.A0A317SWF4"/>
<reference evidence="3 4" key="1">
    <citation type="submission" date="2018-03" db="EMBL/GenBank/DDBJ databases">
        <title>Genomes of Pezizomycetes fungi and the evolution of truffles.</title>
        <authorList>
            <person name="Murat C."/>
            <person name="Payen T."/>
            <person name="Noel B."/>
            <person name="Kuo A."/>
            <person name="Martin F.M."/>
        </authorList>
    </citation>
    <scope>NUCLEOTIDE SEQUENCE [LARGE SCALE GENOMIC DNA]</scope>
    <source>
        <strain evidence="3">091103-1</strain>
    </source>
</reference>
<comment type="caution">
    <text evidence="3">The sequence shown here is derived from an EMBL/GenBank/DDBJ whole genome shotgun (WGS) entry which is preliminary data.</text>
</comment>
<dbReference type="CDD" id="cd22191">
    <property type="entry name" value="DPBB_RlpA_EXP_N-like"/>
    <property type="match status" value="1"/>
</dbReference>
<proteinExistence type="predicted"/>
<dbReference type="PANTHER" id="PTHR31836:SF28">
    <property type="entry name" value="SRCR DOMAIN-CONTAINING PROTEIN-RELATED"/>
    <property type="match status" value="1"/>
</dbReference>
<dbReference type="SUPFAM" id="SSF50685">
    <property type="entry name" value="Barwin-like endoglucanases"/>
    <property type="match status" value="1"/>
</dbReference>
<evidence type="ECO:0000313" key="4">
    <source>
        <dbReference type="Proteomes" id="UP000246991"/>
    </source>
</evidence>
<dbReference type="Proteomes" id="UP000246991">
    <property type="component" value="Unassembled WGS sequence"/>
</dbReference>
<evidence type="ECO:0000313" key="3">
    <source>
        <dbReference type="EMBL" id="PWW78739.1"/>
    </source>
</evidence>
<dbReference type="InterPro" id="IPR036908">
    <property type="entry name" value="RlpA-like_sf"/>
</dbReference>
<keyword evidence="4" id="KW-1185">Reference proteome</keyword>
<dbReference type="OrthoDB" id="623670at2759"/>
<evidence type="ECO:0000259" key="2">
    <source>
        <dbReference type="Pfam" id="PF03330"/>
    </source>
</evidence>
<name>A0A317SWF4_9PEZI</name>
<dbReference type="EMBL" id="PYWC01000013">
    <property type="protein sequence ID" value="PWW78739.1"/>
    <property type="molecule type" value="Genomic_DNA"/>
</dbReference>
<protein>
    <submittedName>
        <fullName evidence="3">Plant expansin-like protein</fullName>
    </submittedName>
</protein>
<feature type="domain" description="RlpA-like protein double-psi beta-barrel" evidence="2">
    <location>
        <begin position="47"/>
        <end position="100"/>
    </location>
</feature>